<dbReference type="InterPro" id="IPR028098">
    <property type="entry name" value="Glyco_trans_4-like_N"/>
</dbReference>
<comment type="caution">
    <text evidence="3">The sequence shown here is derived from an EMBL/GenBank/DDBJ whole genome shotgun (WGS) entry which is preliminary data.</text>
</comment>
<sequence length="403" mass="45205">MKILLATYWSIPHLGGVWNYMSQLKTRLEELGHTADILGYGGENTYVHLVGKDKVIPRERWVPFVSSILLRSKYPEVYQNNYIEYMETQRYTYELAAAEFGLHEYDIIHTQDVLSTVALNRIKPEGVPLVATLHGLVSHEMRHILQSSQKSSSSHLAEAYFDHIERLGAQSASVTIVANDWLRNILIEEFGVQNEQFEKLHYGFSIGRFLEQQALPTTMQVPSGKKLIVYTGRLIELKGVGYLVDALASLKDRQDWVCWIIGNGRDQQQLQNRVVNAGLHSHVSFLGKRDDVPSILKLADIVVSPSLIDNQPLSVIEAQLSGKAVIVSDAGGLPEMVNHGVTGLVIPKADTAAIRSAIQTLLEDEPYRKVLGEQAKEWGLSHWSMEAGVNHLLEIYKRYVPGS</sequence>
<dbReference type="EMBL" id="FOCD01000002">
    <property type="protein sequence ID" value="SEN43666.1"/>
    <property type="molecule type" value="Genomic_DNA"/>
</dbReference>
<dbReference type="PANTHER" id="PTHR45947:SF14">
    <property type="entry name" value="SLL1723 PROTEIN"/>
    <property type="match status" value="1"/>
</dbReference>
<dbReference type="CDD" id="cd03801">
    <property type="entry name" value="GT4_PimA-like"/>
    <property type="match status" value="1"/>
</dbReference>
<dbReference type="Pfam" id="PF00534">
    <property type="entry name" value="Glycos_transf_1"/>
    <property type="match status" value="1"/>
</dbReference>
<dbReference type="InterPro" id="IPR050194">
    <property type="entry name" value="Glycosyltransferase_grp1"/>
</dbReference>
<evidence type="ECO:0000259" key="2">
    <source>
        <dbReference type="Pfam" id="PF13439"/>
    </source>
</evidence>
<gene>
    <name evidence="3" type="ORF">SAMN04489762_2245</name>
</gene>
<evidence type="ECO:0000313" key="4">
    <source>
        <dbReference type="Proteomes" id="UP000199735"/>
    </source>
</evidence>
<name>A0AAX2EGK1_9BACI</name>
<dbReference type="InterPro" id="IPR001296">
    <property type="entry name" value="Glyco_trans_1"/>
</dbReference>
<dbReference type="PANTHER" id="PTHR45947">
    <property type="entry name" value="SULFOQUINOVOSYL TRANSFERASE SQD2"/>
    <property type="match status" value="1"/>
</dbReference>
<protein>
    <submittedName>
        <fullName evidence="3">Glycosyltransferase involved in cell wall bisynthesis</fullName>
    </submittedName>
</protein>
<reference evidence="3 4" key="1">
    <citation type="submission" date="2016-10" db="EMBL/GenBank/DDBJ databases">
        <authorList>
            <person name="Varghese N."/>
            <person name="Submissions S."/>
        </authorList>
    </citation>
    <scope>NUCLEOTIDE SEQUENCE [LARGE SCALE GENOMIC DNA]</scope>
    <source>
        <strain evidence="3 4">DSM 21619</strain>
    </source>
</reference>
<evidence type="ECO:0000259" key="1">
    <source>
        <dbReference type="Pfam" id="PF00534"/>
    </source>
</evidence>
<dbReference type="RefSeq" id="WP_093880717.1">
    <property type="nucleotide sequence ID" value="NZ_FOCD01000002.1"/>
</dbReference>
<dbReference type="Gene3D" id="3.40.50.2000">
    <property type="entry name" value="Glycogen Phosphorylase B"/>
    <property type="match status" value="2"/>
</dbReference>
<evidence type="ECO:0000313" key="3">
    <source>
        <dbReference type="EMBL" id="SEN43666.1"/>
    </source>
</evidence>
<organism evidence="3 4">
    <name type="scientific">Terribacillus saccharophilus</name>
    <dbReference type="NCBI Taxonomy" id="361277"/>
    <lineage>
        <taxon>Bacteria</taxon>
        <taxon>Bacillati</taxon>
        <taxon>Bacillota</taxon>
        <taxon>Bacilli</taxon>
        <taxon>Bacillales</taxon>
        <taxon>Bacillaceae</taxon>
        <taxon>Terribacillus</taxon>
    </lineage>
</organism>
<feature type="domain" description="Glycosyltransferase subfamily 4-like N-terminal" evidence="2">
    <location>
        <begin position="15"/>
        <end position="201"/>
    </location>
</feature>
<dbReference type="GO" id="GO:0016757">
    <property type="term" value="F:glycosyltransferase activity"/>
    <property type="evidence" value="ECO:0007669"/>
    <property type="project" value="InterPro"/>
</dbReference>
<dbReference type="SUPFAM" id="SSF53756">
    <property type="entry name" value="UDP-Glycosyltransferase/glycogen phosphorylase"/>
    <property type="match status" value="1"/>
</dbReference>
<dbReference type="Proteomes" id="UP000199735">
    <property type="component" value="Unassembled WGS sequence"/>
</dbReference>
<accession>A0AAX2EGK1</accession>
<dbReference type="Pfam" id="PF13439">
    <property type="entry name" value="Glyco_transf_4"/>
    <property type="match status" value="1"/>
</dbReference>
<proteinExistence type="predicted"/>
<dbReference type="AlphaFoldDB" id="A0AAX2EGK1"/>
<feature type="domain" description="Glycosyl transferase family 1" evidence="1">
    <location>
        <begin position="221"/>
        <end position="378"/>
    </location>
</feature>